<name>M7AV18_CHEMY</name>
<evidence type="ECO:0000313" key="2">
    <source>
        <dbReference type="Proteomes" id="UP000031443"/>
    </source>
</evidence>
<dbReference type="EMBL" id="KB562345">
    <property type="protein sequence ID" value="EMP28584.1"/>
    <property type="molecule type" value="Genomic_DNA"/>
</dbReference>
<accession>M7AV18</accession>
<protein>
    <submittedName>
        <fullName evidence="1">Uncharacterized protein</fullName>
    </submittedName>
</protein>
<keyword evidence="2" id="KW-1185">Reference proteome</keyword>
<sequence>MEEEGRTLLTPTTLLAVEPEDPDYSPGNLLMEENAREAEPLSAEEAAACSMSQRRGRWCSVDRCRKQMSEIYTLCYPTSTGLSSGTGSYHGLVVGRNATNTAIPVLETDDSGPVFSIPRSVLGSVPSSRQCEGSFSVLLPGGALLGGSVPDYRRGTPRILLSVFKHCVAPYQQRPPKSKIGEIAPYPTAFIDAVHGGRCFSTQLQVLESGPMGVLLEERNVEGITLQMFVRLLNYSLEEIRMPSRLAHYKKQ</sequence>
<dbReference type="AlphaFoldDB" id="M7AV18"/>
<gene>
    <name evidence="1" type="ORF">UY3_14311</name>
</gene>
<evidence type="ECO:0000313" key="1">
    <source>
        <dbReference type="EMBL" id="EMP28584.1"/>
    </source>
</evidence>
<dbReference type="Proteomes" id="UP000031443">
    <property type="component" value="Unassembled WGS sequence"/>
</dbReference>
<organism evidence="1 2">
    <name type="scientific">Chelonia mydas</name>
    <name type="common">Green sea-turtle</name>
    <name type="synonym">Chelonia agassizi</name>
    <dbReference type="NCBI Taxonomy" id="8469"/>
    <lineage>
        <taxon>Eukaryota</taxon>
        <taxon>Metazoa</taxon>
        <taxon>Chordata</taxon>
        <taxon>Craniata</taxon>
        <taxon>Vertebrata</taxon>
        <taxon>Euteleostomi</taxon>
        <taxon>Archelosauria</taxon>
        <taxon>Testudinata</taxon>
        <taxon>Testudines</taxon>
        <taxon>Cryptodira</taxon>
        <taxon>Durocryptodira</taxon>
        <taxon>Americhelydia</taxon>
        <taxon>Chelonioidea</taxon>
        <taxon>Cheloniidae</taxon>
        <taxon>Chelonia</taxon>
    </lineage>
</organism>
<reference evidence="2" key="1">
    <citation type="journal article" date="2013" name="Nat. Genet.">
        <title>The draft genomes of soft-shell turtle and green sea turtle yield insights into the development and evolution of the turtle-specific body plan.</title>
        <authorList>
            <person name="Wang Z."/>
            <person name="Pascual-Anaya J."/>
            <person name="Zadissa A."/>
            <person name="Li W."/>
            <person name="Niimura Y."/>
            <person name="Huang Z."/>
            <person name="Li C."/>
            <person name="White S."/>
            <person name="Xiong Z."/>
            <person name="Fang D."/>
            <person name="Wang B."/>
            <person name="Ming Y."/>
            <person name="Chen Y."/>
            <person name="Zheng Y."/>
            <person name="Kuraku S."/>
            <person name="Pignatelli M."/>
            <person name="Herrero J."/>
            <person name="Beal K."/>
            <person name="Nozawa M."/>
            <person name="Li Q."/>
            <person name="Wang J."/>
            <person name="Zhang H."/>
            <person name="Yu L."/>
            <person name="Shigenobu S."/>
            <person name="Wang J."/>
            <person name="Liu J."/>
            <person name="Flicek P."/>
            <person name="Searle S."/>
            <person name="Wang J."/>
            <person name="Kuratani S."/>
            <person name="Yin Y."/>
            <person name="Aken B."/>
            <person name="Zhang G."/>
            <person name="Irie N."/>
        </authorList>
    </citation>
    <scope>NUCLEOTIDE SEQUENCE [LARGE SCALE GENOMIC DNA]</scope>
</reference>
<proteinExistence type="predicted"/>